<dbReference type="PROSITE" id="PS51257">
    <property type="entry name" value="PROKAR_LIPOPROTEIN"/>
    <property type="match status" value="1"/>
</dbReference>
<keyword evidence="1" id="KW-0812">Transmembrane</keyword>
<protein>
    <submittedName>
        <fullName evidence="2">Uncharacterized protein</fullName>
    </submittedName>
</protein>
<feature type="transmembrane region" description="Helical" evidence="1">
    <location>
        <begin position="34"/>
        <end position="53"/>
    </location>
</feature>
<name>A0A1L9VNM4_ASPGL</name>
<dbReference type="AlphaFoldDB" id="A0A1L9VNM4"/>
<organism evidence="2 3">
    <name type="scientific">Aspergillus glaucus CBS 516.65</name>
    <dbReference type="NCBI Taxonomy" id="1160497"/>
    <lineage>
        <taxon>Eukaryota</taxon>
        <taxon>Fungi</taxon>
        <taxon>Dikarya</taxon>
        <taxon>Ascomycota</taxon>
        <taxon>Pezizomycotina</taxon>
        <taxon>Eurotiomycetes</taxon>
        <taxon>Eurotiomycetidae</taxon>
        <taxon>Eurotiales</taxon>
        <taxon>Aspergillaceae</taxon>
        <taxon>Aspergillus</taxon>
        <taxon>Aspergillus subgen. Aspergillus</taxon>
    </lineage>
</organism>
<keyword evidence="1" id="KW-1133">Transmembrane helix</keyword>
<dbReference type="GeneID" id="34457659"/>
<sequence>MVHRPRSIRFRTLLSLSLTTTTSCSDSRCLALFFCFVSIPWFCLLFFLFHILYSRFFNYLLVLHSVCRVPSFASYPATGLSSAQLLQRQLLFLPF</sequence>
<gene>
    <name evidence="2" type="ORF">ASPGLDRAFT_1356792</name>
</gene>
<dbReference type="Proteomes" id="UP000184300">
    <property type="component" value="Unassembled WGS sequence"/>
</dbReference>
<dbReference type="VEuPathDB" id="FungiDB:ASPGLDRAFT_1356792"/>
<evidence type="ECO:0000256" key="1">
    <source>
        <dbReference type="SAM" id="Phobius"/>
    </source>
</evidence>
<keyword evidence="3" id="KW-1185">Reference proteome</keyword>
<keyword evidence="1" id="KW-0472">Membrane</keyword>
<dbReference type="EMBL" id="KV878894">
    <property type="protein sequence ID" value="OJJ85506.1"/>
    <property type="molecule type" value="Genomic_DNA"/>
</dbReference>
<evidence type="ECO:0000313" key="3">
    <source>
        <dbReference type="Proteomes" id="UP000184300"/>
    </source>
</evidence>
<dbReference type="RefSeq" id="XP_022402204.1">
    <property type="nucleotide sequence ID" value="XM_022541398.1"/>
</dbReference>
<evidence type="ECO:0000313" key="2">
    <source>
        <dbReference type="EMBL" id="OJJ85506.1"/>
    </source>
</evidence>
<accession>A0A1L9VNM4</accession>
<reference evidence="3" key="1">
    <citation type="journal article" date="2017" name="Genome Biol.">
        <title>Comparative genomics reveals high biological diversity and specific adaptations in the industrially and medically important fungal genus Aspergillus.</title>
        <authorList>
            <person name="de Vries R.P."/>
            <person name="Riley R."/>
            <person name="Wiebenga A."/>
            <person name="Aguilar-Osorio G."/>
            <person name="Amillis S."/>
            <person name="Uchima C.A."/>
            <person name="Anderluh G."/>
            <person name="Asadollahi M."/>
            <person name="Askin M."/>
            <person name="Barry K."/>
            <person name="Battaglia E."/>
            <person name="Bayram O."/>
            <person name="Benocci T."/>
            <person name="Braus-Stromeyer S.A."/>
            <person name="Caldana C."/>
            <person name="Canovas D."/>
            <person name="Cerqueira G.C."/>
            <person name="Chen F."/>
            <person name="Chen W."/>
            <person name="Choi C."/>
            <person name="Clum A."/>
            <person name="Dos Santos R.A."/>
            <person name="Damasio A.R."/>
            <person name="Diallinas G."/>
            <person name="Emri T."/>
            <person name="Fekete E."/>
            <person name="Flipphi M."/>
            <person name="Freyberg S."/>
            <person name="Gallo A."/>
            <person name="Gournas C."/>
            <person name="Habgood R."/>
            <person name="Hainaut M."/>
            <person name="Harispe M.L."/>
            <person name="Henrissat B."/>
            <person name="Hilden K.S."/>
            <person name="Hope R."/>
            <person name="Hossain A."/>
            <person name="Karabika E."/>
            <person name="Karaffa L."/>
            <person name="Karanyi Z."/>
            <person name="Krasevec N."/>
            <person name="Kuo A."/>
            <person name="Kusch H."/>
            <person name="LaButti K."/>
            <person name="Lagendijk E.L."/>
            <person name="Lapidus A."/>
            <person name="Levasseur A."/>
            <person name="Lindquist E."/>
            <person name="Lipzen A."/>
            <person name="Logrieco A.F."/>
            <person name="MacCabe A."/>
            <person name="Maekelae M.R."/>
            <person name="Malavazi I."/>
            <person name="Melin P."/>
            <person name="Meyer V."/>
            <person name="Mielnichuk N."/>
            <person name="Miskei M."/>
            <person name="Molnar A.P."/>
            <person name="Mule G."/>
            <person name="Ngan C.Y."/>
            <person name="Orejas M."/>
            <person name="Orosz E."/>
            <person name="Ouedraogo J.P."/>
            <person name="Overkamp K.M."/>
            <person name="Park H.-S."/>
            <person name="Perrone G."/>
            <person name="Piumi F."/>
            <person name="Punt P.J."/>
            <person name="Ram A.F."/>
            <person name="Ramon A."/>
            <person name="Rauscher S."/>
            <person name="Record E."/>
            <person name="Riano-Pachon D.M."/>
            <person name="Robert V."/>
            <person name="Roehrig J."/>
            <person name="Ruller R."/>
            <person name="Salamov A."/>
            <person name="Salih N.S."/>
            <person name="Samson R.A."/>
            <person name="Sandor E."/>
            <person name="Sanguinetti M."/>
            <person name="Schuetze T."/>
            <person name="Sepcic K."/>
            <person name="Shelest E."/>
            <person name="Sherlock G."/>
            <person name="Sophianopoulou V."/>
            <person name="Squina F.M."/>
            <person name="Sun H."/>
            <person name="Susca A."/>
            <person name="Todd R.B."/>
            <person name="Tsang A."/>
            <person name="Unkles S.E."/>
            <person name="van de Wiele N."/>
            <person name="van Rossen-Uffink D."/>
            <person name="Oliveira J.V."/>
            <person name="Vesth T.C."/>
            <person name="Visser J."/>
            <person name="Yu J.-H."/>
            <person name="Zhou M."/>
            <person name="Andersen M.R."/>
            <person name="Archer D.B."/>
            <person name="Baker S.E."/>
            <person name="Benoit I."/>
            <person name="Brakhage A.A."/>
            <person name="Braus G.H."/>
            <person name="Fischer R."/>
            <person name="Frisvad J.C."/>
            <person name="Goldman G.H."/>
            <person name="Houbraken J."/>
            <person name="Oakley B."/>
            <person name="Pocsi I."/>
            <person name="Scazzocchio C."/>
            <person name="Seiboth B."/>
            <person name="vanKuyk P.A."/>
            <person name="Wortman J."/>
            <person name="Dyer P.S."/>
            <person name="Grigoriev I.V."/>
        </authorList>
    </citation>
    <scope>NUCLEOTIDE SEQUENCE [LARGE SCALE GENOMIC DNA]</scope>
    <source>
        <strain evidence="3">CBS 516.65</strain>
    </source>
</reference>
<proteinExistence type="predicted"/>